<keyword evidence="6 8" id="KW-0472">Membrane</keyword>
<keyword evidence="5 8" id="KW-1133">Transmembrane helix</keyword>
<feature type="transmembrane region" description="Helical" evidence="8">
    <location>
        <begin position="334"/>
        <end position="353"/>
    </location>
</feature>
<dbReference type="InterPro" id="IPR018456">
    <property type="entry name" value="PTR2_symporter_CS"/>
</dbReference>
<feature type="transmembrane region" description="Helical" evidence="8">
    <location>
        <begin position="588"/>
        <end position="610"/>
    </location>
</feature>
<dbReference type="PROSITE" id="PS01022">
    <property type="entry name" value="PTR2_1"/>
    <property type="match status" value="1"/>
</dbReference>
<dbReference type="InterPro" id="IPR000109">
    <property type="entry name" value="POT_fam"/>
</dbReference>
<protein>
    <submittedName>
        <fullName evidence="9">POT family proton-dependent oligopeptide transporter</fullName>
    </submittedName>
</protein>
<keyword evidence="4" id="KW-0571">Peptide transport</keyword>
<feature type="transmembrane region" description="Helical" evidence="8">
    <location>
        <begin position="237"/>
        <end position="257"/>
    </location>
</feature>
<evidence type="ECO:0000256" key="6">
    <source>
        <dbReference type="ARBA" id="ARBA00023136"/>
    </source>
</evidence>
<dbReference type="Gene3D" id="1.20.1250.20">
    <property type="entry name" value="MFS general substrate transporter like domains"/>
    <property type="match status" value="2"/>
</dbReference>
<keyword evidence="7" id="KW-0813">Transport</keyword>
<evidence type="ECO:0000313" key="10">
    <source>
        <dbReference type="Proteomes" id="UP001262754"/>
    </source>
</evidence>
<feature type="transmembrane region" description="Helical" evidence="8">
    <location>
        <begin position="98"/>
        <end position="115"/>
    </location>
</feature>
<evidence type="ECO:0000256" key="3">
    <source>
        <dbReference type="ARBA" id="ARBA00022692"/>
    </source>
</evidence>
<sequence>MNIVIVMGVLVTILTGVPVLIQLLRDHPRGLLVLFFAEMWERFSYYGMRSILIFYLTQHFLFDPKTASAHYGSYTSLVYLLPLIGGFLADRYLGARKAVIFGAVLLIAGHLTMAIEGAPATQTLTYGGHTYDFVSEGRGEGRVSKLIVEAKPYAVAASKSGDFAVQGLPAGAPIPAVLAKGQYQLGVTGRDPLYLNVFWFALALIIVGVGFLKPNISTIVGQLYPAGDRRRDPGFTLYYYGINLGSFWASILCGFLGVTVGWWAGFGLAGLGMVAGFVVFVLGKPLLRGKGEPPVPRQLDKPLLGPLNREGVIYGLSLVGVGAVGLLVRYTVMVNWTLIAGMLASLGYILWFMIARCDKVERERLGLAVFLIFGAVVFWTLFDQAGSSLNLFAATNVDLDLVARPVRWLNGAITLAAPEQLAAAGIDRASTFWINTSFNAAQTQALGSGWLLIFAPVFAFLWTWLGQHGKDPNPVVKFGLALLQVGAGFLLLQLGAHLVDGAFRMPLVFLLLMYLLHTTGELCLSPVGLSQMTKLSPAAMVSFVMAVWFMAVSIAGKVGGFIAGLTATETVGGQVLDPAAALARSLVVFNWIGGIAMAIGLAFLALAPVLKRWSHGSDETDHHAPVDTATKVG</sequence>
<feature type="transmembrane region" description="Helical" evidence="8">
    <location>
        <begin position="445"/>
        <end position="466"/>
    </location>
</feature>
<feature type="transmembrane region" description="Helical" evidence="8">
    <location>
        <begin position="68"/>
        <end position="89"/>
    </location>
</feature>
<comment type="similarity">
    <text evidence="2 7">Belongs to the major facilitator superfamily. Proton-dependent oligopeptide transporter (POT/PTR) (TC 2.A.17) family.</text>
</comment>
<evidence type="ECO:0000256" key="7">
    <source>
        <dbReference type="RuleBase" id="RU003755"/>
    </source>
</evidence>
<keyword evidence="4" id="KW-0653">Protein transport</keyword>
<feature type="transmembrane region" description="Helical" evidence="8">
    <location>
        <begin position="6"/>
        <end position="24"/>
    </location>
</feature>
<organism evidence="9 10">
    <name type="scientific">Caulobacter rhizosphaerae</name>
    <dbReference type="NCBI Taxonomy" id="2010972"/>
    <lineage>
        <taxon>Bacteria</taxon>
        <taxon>Pseudomonadati</taxon>
        <taxon>Pseudomonadota</taxon>
        <taxon>Alphaproteobacteria</taxon>
        <taxon>Caulobacterales</taxon>
        <taxon>Caulobacteraceae</taxon>
        <taxon>Caulobacter</taxon>
    </lineage>
</organism>
<dbReference type="Pfam" id="PF00854">
    <property type="entry name" value="PTR2"/>
    <property type="match status" value="2"/>
</dbReference>
<dbReference type="EMBL" id="JAVDRL010000006">
    <property type="protein sequence ID" value="MDR6531503.1"/>
    <property type="molecule type" value="Genomic_DNA"/>
</dbReference>
<feature type="transmembrane region" description="Helical" evidence="8">
    <location>
        <begin position="263"/>
        <end position="282"/>
    </location>
</feature>
<keyword evidence="10" id="KW-1185">Reference proteome</keyword>
<evidence type="ECO:0000256" key="8">
    <source>
        <dbReference type="SAM" id="Phobius"/>
    </source>
</evidence>
<accession>A0ABU1MZ96</accession>
<comment type="subcellular location">
    <subcellularLocation>
        <location evidence="1 7">Membrane</location>
        <topology evidence="1 7">Multi-pass membrane protein</topology>
    </subcellularLocation>
</comment>
<proteinExistence type="inferred from homology"/>
<dbReference type="InterPro" id="IPR036259">
    <property type="entry name" value="MFS_trans_sf"/>
</dbReference>
<dbReference type="RefSeq" id="WP_056759827.1">
    <property type="nucleotide sequence ID" value="NZ_JAVDRL010000006.1"/>
</dbReference>
<dbReference type="PROSITE" id="PS01023">
    <property type="entry name" value="PTR2_2"/>
    <property type="match status" value="1"/>
</dbReference>
<gene>
    <name evidence="9" type="ORF">J2800_002250</name>
</gene>
<feature type="transmembrane region" description="Helical" evidence="8">
    <location>
        <begin position="365"/>
        <end position="382"/>
    </location>
</feature>
<dbReference type="PANTHER" id="PTHR11654">
    <property type="entry name" value="OLIGOPEPTIDE TRANSPORTER-RELATED"/>
    <property type="match status" value="1"/>
</dbReference>
<feature type="transmembrane region" description="Helical" evidence="8">
    <location>
        <begin position="505"/>
        <end position="529"/>
    </location>
</feature>
<feature type="transmembrane region" description="Helical" evidence="8">
    <location>
        <begin position="311"/>
        <end position="328"/>
    </location>
</feature>
<evidence type="ECO:0000256" key="2">
    <source>
        <dbReference type="ARBA" id="ARBA00005982"/>
    </source>
</evidence>
<dbReference type="Proteomes" id="UP001262754">
    <property type="component" value="Unassembled WGS sequence"/>
</dbReference>
<keyword evidence="3 7" id="KW-0812">Transmembrane</keyword>
<feature type="transmembrane region" description="Helical" evidence="8">
    <location>
        <begin position="478"/>
        <end position="499"/>
    </location>
</feature>
<reference evidence="9 10" key="1">
    <citation type="submission" date="2023-07" db="EMBL/GenBank/DDBJ databases">
        <title>Sorghum-associated microbial communities from plants grown in Nebraska, USA.</title>
        <authorList>
            <person name="Schachtman D."/>
        </authorList>
    </citation>
    <scope>NUCLEOTIDE SEQUENCE [LARGE SCALE GENOMIC DNA]</scope>
    <source>
        <strain evidence="9 10">DS2154</strain>
    </source>
</reference>
<evidence type="ECO:0000256" key="4">
    <source>
        <dbReference type="ARBA" id="ARBA00022856"/>
    </source>
</evidence>
<feature type="transmembrane region" description="Helical" evidence="8">
    <location>
        <begin position="45"/>
        <end position="62"/>
    </location>
</feature>
<comment type="caution">
    <text evidence="9">The sequence shown here is derived from an EMBL/GenBank/DDBJ whole genome shotgun (WGS) entry which is preliminary data.</text>
</comment>
<evidence type="ECO:0000256" key="1">
    <source>
        <dbReference type="ARBA" id="ARBA00004141"/>
    </source>
</evidence>
<evidence type="ECO:0000256" key="5">
    <source>
        <dbReference type="ARBA" id="ARBA00022989"/>
    </source>
</evidence>
<dbReference type="CDD" id="cd17346">
    <property type="entry name" value="MFS_DtpA_like"/>
    <property type="match status" value="1"/>
</dbReference>
<feature type="transmembrane region" description="Helical" evidence="8">
    <location>
        <begin position="541"/>
        <end position="568"/>
    </location>
</feature>
<evidence type="ECO:0000313" key="9">
    <source>
        <dbReference type="EMBL" id="MDR6531503.1"/>
    </source>
</evidence>
<name>A0ABU1MZ96_9CAUL</name>
<dbReference type="SUPFAM" id="SSF103473">
    <property type="entry name" value="MFS general substrate transporter"/>
    <property type="match status" value="2"/>
</dbReference>
<dbReference type="InterPro" id="IPR005279">
    <property type="entry name" value="Dipep/tripep_permease"/>
</dbReference>
<feature type="transmembrane region" description="Helical" evidence="8">
    <location>
        <begin position="193"/>
        <end position="212"/>
    </location>
</feature>